<organism evidence="4 5">
    <name type="scientific">Anthostomella pinea</name>
    <dbReference type="NCBI Taxonomy" id="933095"/>
    <lineage>
        <taxon>Eukaryota</taxon>
        <taxon>Fungi</taxon>
        <taxon>Dikarya</taxon>
        <taxon>Ascomycota</taxon>
        <taxon>Pezizomycotina</taxon>
        <taxon>Sordariomycetes</taxon>
        <taxon>Xylariomycetidae</taxon>
        <taxon>Xylariales</taxon>
        <taxon>Xylariaceae</taxon>
        <taxon>Anthostomella</taxon>
    </lineage>
</organism>
<dbReference type="SUPFAM" id="SSF57701">
    <property type="entry name" value="Zn2/Cys6 DNA-binding domain"/>
    <property type="match status" value="1"/>
</dbReference>
<keyword evidence="5" id="KW-1185">Reference proteome</keyword>
<dbReference type="PRINTS" id="PR00755">
    <property type="entry name" value="AFLATOXINBRP"/>
</dbReference>
<proteinExistence type="predicted"/>
<dbReference type="InterPro" id="IPR001138">
    <property type="entry name" value="Zn2Cys6_DnaBD"/>
</dbReference>
<feature type="region of interest" description="Disordered" evidence="2">
    <location>
        <begin position="1"/>
        <end position="90"/>
    </location>
</feature>
<dbReference type="CDD" id="cd00067">
    <property type="entry name" value="GAL4"/>
    <property type="match status" value="1"/>
</dbReference>
<keyword evidence="1" id="KW-0539">Nucleus</keyword>
<dbReference type="Proteomes" id="UP001295740">
    <property type="component" value="Unassembled WGS sequence"/>
</dbReference>
<evidence type="ECO:0000256" key="2">
    <source>
        <dbReference type="SAM" id="MobiDB-lite"/>
    </source>
</evidence>
<reference evidence="4" key="1">
    <citation type="submission" date="2023-10" db="EMBL/GenBank/DDBJ databases">
        <authorList>
            <person name="Hackl T."/>
        </authorList>
    </citation>
    <scope>NUCLEOTIDE SEQUENCE</scope>
</reference>
<evidence type="ECO:0000313" key="5">
    <source>
        <dbReference type="Proteomes" id="UP001295740"/>
    </source>
</evidence>
<name>A0AAI8VQV7_9PEZI</name>
<dbReference type="InterPro" id="IPR036864">
    <property type="entry name" value="Zn2-C6_fun-type_DNA-bd_sf"/>
</dbReference>
<dbReference type="Gene3D" id="4.10.240.10">
    <property type="entry name" value="Zn(2)-C6 fungal-type DNA-binding domain"/>
    <property type="match status" value="1"/>
</dbReference>
<evidence type="ECO:0000256" key="1">
    <source>
        <dbReference type="ARBA" id="ARBA00023242"/>
    </source>
</evidence>
<gene>
    <name evidence="4" type="ORF">KHLLAP_LOCUS9552</name>
</gene>
<dbReference type="EMBL" id="CAUWAG010000012">
    <property type="protein sequence ID" value="CAJ2509084.1"/>
    <property type="molecule type" value="Genomic_DNA"/>
</dbReference>
<dbReference type="GO" id="GO:0008270">
    <property type="term" value="F:zinc ion binding"/>
    <property type="evidence" value="ECO:0007669"/>
    <property type="project" value="InterPro"/>
</dbReference>
<dbReference type="SMART" id="SM00066">
    <property type="entry name" value="GAL4"/>
    <property type="match status" value="1"/>
</dbReference>
<dbReference type="AlphaFoldDB" id="A0AAI8VQV7"/>
<evidence type="ECO:0000259" key="3">
    <source>
        <dbReference type="SMART" id="SM00066"/>
    </source>
</evidence>
<feature type="compositionally biased region" description="Polar residues" evidence="2">
    <location>
        <begin position="17"/>
        <end position="40"/>
    </location>
</feature>
<dbReference type="Pfam" id="PF00172">
    <property type="entry name" value="Zn_clus"/>
    <property type="match status" value="1"/>
</dbReference>
<comment type="caution">
    <text evidence="4">The sequence shown here is derived from an EMBL/GenBank/DDBJ whole genome shotgun (WGS) entry which is preliminary data.</text>
</comment>
<dbReference type="GO" id="GO:0000981">
    <property type="term" value="F:DNA-binding transcription factor activity, RNA polymerase II-specific"/>
    <property type="evidence" value="ECO:0007669"/>
    <property type="project" value="InterPro"/>
</dbReference>
<evidence type="ECO:0000313" key="4">
    <source>
        <dbReference type="EMBL" id="CAJ2509084.1"/>
    </source>
</evidence>
<protein>
    <submittedName>
        <fullName evidence="4">Uu.00g141100.m01.CDS01</fullName>
    </submittedName>
</protein>
<sequence length="200" mass="21383">MADHNWNAANPGKVGGQSDSGLSTHTTSIPNPAGIQSQTAEAEKVADQDTKDDPDTNDYPEAEAPAEPANKKRKRLLNPCTSGQKGRVGCDGTKPSCLRCAKKGLVCVYVPPNKRGPAMGSKRGPAKGPTGRLAERILGRLHQTNPELEQLLVASLREEIHEGTIDYVKDNRNEAELVAAFEAGPLYGLFNGRREGSTTP</sequence>
<feature type="compositionally biased region" description="Basic and acidic residues" evidence="2">
    <location>
        <begin position="41"/>
        <end position="54"/>
    </location>
</feature>
<feature type="domain" description="Zn(2)-C6 fungal-type" evidence="3">
    <location>
        <begin position="74"/>
        <end position="118"/>
    </location>
</feature>
<accession>A0AAI8VQV7</accession>